<keyword evidence="1" id="KW-0812">Transmembrane</keyword>
<protein>
    <recommendedName>
        <fullName evidence="2">DUF2231 domain-containing protein</fullName>
    </recommendedName>
</protein>
<keyword evidence="1" id="KW-0472">Membrane</keyword>
<dbReference type="Proteomes" id="UP000198923">
    <property type="component" value="Unassembled WGS sequence"/>
</dbReference>
<dbReference type="Pfam" id="PF09990">
    <property type="entry name" value="DUF2231"/>
    <property type="match status" value="1"/>
</dbReference>
<evidence type="ECO:0000259" key="2">
    <source>
        <dbReference type="Pfam" id="PF09990"/>
    </source>
</evidence>
<evidence type="ECO:0000313" key="4">
    <source>
        <dbReference type="Proteomes" id="UP000198923"/>
    </source>
</evidence>
<dbReference type="InterPro" id="IPR019251">
    <property type="entry name" value="DUF2231_TM"/>
</dbReference>
<feature type="transmembrane region" description="Helical" evidence="1">
    <location>
        <begin position="42"/>
        <end position="62"/>
    </location>
</feature>
<feature type="transmembrane region" description="Helical" evidence="1">
    <location>
        <begin position="91"/>
        <end position="112"/>
    </location>
</feature>
<dbReference type="OrthoDB" id="4350867at2"/>
<feature type="transmembrane region" description="Helical" evidence="1">
    <location>
        <begin position="13"/>
        <end position="35"/>
    </location>
</feature>
<dbReference type="EMBL" id="FNCN01000039">
    <property type="protein sequence ID" value="SDI23347.1"/>
    <property type="molecule type" value="Genomic_DNA"/>
</dbReference>
<organism evidence="3 4">
    <name type="scientific">Sinosporangium album</name>
    <dbReference type="NCBI Taxonomy" id="504805"/>
    <lineage>
        <taxon>Bacteria</taxon>
        <taxon>Bacillati</taxon>
        <taxon>Actinomycetota</taxon>
        <taxon>Actinomycetes</taxon>
        <taxon>Streptosporangiales</taxon>
        <taxon>Streptosporangiaceae</taxon>
        <taxon>Sinosporangium</taxon>
    </lineage>
</organism>
<feature type="transmembrane region" description="Helical" evidence="1">
    <location>
        <begin position="119"/>
        <end position="140"/>
    </location>
</feature>
<evidence type="ECO:0000313" key="3">
    <source>
        <dbReference type="EMBL" id="SDI23347.1"/>
    </source>
</evidence>
<feature type="domain" description="DUF2231" evidence="2">
    <location>
        <begin position="7"/>
        <end position="152"/>
    </location>
</feature>
<proteinExistence type="predicted"/>
<reference evidence="3 4" key="1">
    <citation type="submission" date="2016-10" db="EMBL/GenBank/DDBJ databases">
        <authorList>
            <person name="de Groot N.N."/>
        </authorList>
    </citation>
    <scope>NUCLEOTIDE SEQUENCE [LARGE SCALE GENOMIC DNA]</scope>
    <source>
        <strain evidence="3 4">CPCC 201354</strain>
    </source>
</reference>
<dbReference type="AlphaFoldDB" id="A0A1G8IXA3"/>
<dbReference type="STRING" id="504805.SAMN05421505_13946"/>
<keyword evidence="1" id="KW-1133">Transmembrane helix</keyword>
<accession>A0A1G8IXA3</accession>
<keyword evidence="4" id="KW-1185">Reference proteome</keyword>
<dbReference type="RefSeq" id="WP_093174699.1">
    <property type="nucleotide sequence ID" value="NZ_FNCN01000039.1"/>
</dbReference>
<evidence type="ECO:0000256" key="1">
    <source>
        <dbReference type="SAM" id="Phobius"/>
    </source>
</evidence>
<name>A0A1G8IXA3_9ACTN</name>
<gene>
    <name evidence="3" type="ORF">SAMN05421505_13946</name>
</gene>
<sequence length="154" mass="16109">MVDELFGLPVHPLVVHAAVVFAPLFSLVSLMFALAPRLRERLAWLVTVLAVATPLAVLAAQLSGPALRDRVFGGQEPSGRLGELVAAHEGFAVPLLLTTLGLSASSLLLAHAGPRFGSALLRPLTLLVVLLSAAVTYYVIRAGHSGSAAVWFQG</sequence>